<protein>
    <submittedName>
        <fullName evidence="4">Uncharacterized protein</fullName>
    </submittedName>
</protein>
<feature type="transmembrane region" description="Helical" evidence="3">
    <location>
        <begin position="149"/>
        <end position="170"/>
    </location>
</feature>
<dbReference type="RefSeq" id="WP_207109641.1">
    <property type="nucleotide sequence ID" value="NZ_JAFLVR010000042.1"/>
</dbReference>
<dbReference type="Proteomes" id="UP000664495">
    <property type="component" value="Unassembled WGS sequence"/>
</dbReference>
<keyword evidence="5" id="KW-1185">Reference proteome</keyword>
<feature type="compositionally biased region" description="Basic and acidic residues" evidence="2">
    <location>
        <begin position="42"/>
        <end position="55"/>
    </location>
</feature>
<keyword evidence="1" id="KW-0175">Coiled coil</keyword>
<gene>
    <name evidence="4" type="ORF">JZO85_16635</name>
</gene>
<reference evidence="4 5" key="1">
    <citation type="submission" date="2021-03" db="EMBL/GenBank/DDBJ databases">
        <title>Enterococcal diversity collection.</title>
        <authorList>
            <person name="Gilmore M.S."/>
            <person name="Schwartzman J."/>
            <person name="Van Tyne D."/>
            <person name="Martin M."/>
            <person name="Earl A.M."/>
            <person name="Manson A.L."/>
            <person name="Straub T."/>
            <person name="Salamzade R."/>
            <person name="Saavedra J."/>
            <person name="Lebreton F."/>
            <person name="Prichula J."/>
            <person name="Schaufler K."/>
            <person name="Gaca A."/>
            <person name="Sgardioli B."/>
            <person name="Wagenaar J."/>
            <person name="Strong T."/>
        </authorList>
    </citation>
    <scope>NUCLEOTIDE SEQUENCE [LARGE SCALE GENOMIC DNA]</scope>
    <source>
        <strain evidence="4 5">MJM16</strain>
    </source>
</reference>
<feature type="coiled-coil region" evidence="1">
    <location>
        <begin position="61"/>
        <end position="109"/>
    </location>
</feature>
<keyword evidence="3" id="KW-0812">Transmembrane</keyword>
<dbReference type="EMBL" id="JAFLVR010000042">
    <property type="protein sequence ID" value="MBO0453885.1"/>
    <property type="molecule type" value="Genomic_DNA"/>
</dbReference>
<name>A0ABS3HLV5_9ENTE</name>
<evidence type="ECO:0000256" key="3">
    <source>
        <dbReference type="SAM" id="Phobius"/>
    </source>
</evidence>
<organism evidence="4 5">
    <name type="scientific">Candidatus Enterococcus murrayae</name>
    <dbReference type="NCBI Taxonomy" id="2815321"/>
    <lineage>
        <taxon>Bacteria</taxon>
        <taxon>Bacillati</taxon>
        <taxon>Bacillota</taxon>
        <taxon>Bacilli</taxon>
        <taxon>Lactobacillales</taxon>
        <taxon>Enterococcaceae</taxon>
        <taxon>Enterococcus</taxon>
    </lineage>
</organism>
<evidence type="ECO:0000313" key="4">
    <source>
        <dbReference type="EMBL" id="MBO0453885.1"/>
    </source>
</evidence>
<feature type="region of interest" description="Disordered" evidence="2">
    <location>
        <begin position="42"/>
        <end position="61"/>
    </location>
</feature>
<comment type="caution">
    <text evidence="4">The sequence shown here is derived from an EMBL/GenBank/DDBJ whole genome shotgun (WGS) entry which is preliminary data.</text>
</comment>
<evidence type="ECO:0000256" key="1">
    <source>
        <dbReference type="SAM" id="Coils"/>
    </source>
</evidence>
<evidence type="ECO:0000313" key="5">
    <source>
        <dbReference type="Proteomes" id="UP000664495"/>
    </source>
</evidence>
<keyword evidence="3" id="KW-1133">Transmembrane helix</keyword>
<sequence>MDGSETSATSESLDNEILNELKTLNKNAYELFSLIKAREDDRLKDKEAQATKDSEQVTLDSEQAVKTAESLEENRAQQEADKLLEKQRHEELVKELKKTNEAVTKLETSESEEDVLTEIKSVNENLQTMIGYQDDTVLFQENSFSLGTLAFAGFILCIGAYALLIFGRFISSKITNKIFR</sequence>
<evidence type="ECO:0000256" key="2">
    <source>
        <dbReference type="SAM" id="MobiDB-lite"/>
    </source>
</evidence>
<keyword evidence="3" id="KW-0472">Membrane</keyword>
<proteinExistence type="predicted"/>
<accession>A0ABS3HLV5</accession>